<gene>
    <name evidence="1" type="ORF">OKJ99_11920</name>
</gene>
<organism evidence="1 2">
    <name type="scientific">Streptomyces endophyticus</name>
    <dbReference type="NCBI Taxonomy" id="714166"/>
    <lineage>
        <taxon>Bacteria</taxon>
        <taxon>Bacillati</taxon>
        <taxon>Actinomycetota</taxon>
        <taxon>Actinomycetes</taxon>
        <taxon>Kitasatosporales</taxon>
        <taxon>Streptomycetaceae</taxon>
        <taxon>Streptomyces</taxon>
    </lineage>
</organism>
<accession>A0ABU6F2H6</accession>
<dbReference type="Proteomes" id="UP001354931">
    <property type="component" value="Unassembled WGS sequence"/>
</dbReference>
<reference evidence="1 2" key="1">
    <citation type="submission" date="2022-10" db="EMBL/GenBank/DDBJ databases">
        <authorList>
            <person name="Xie J."/>
            <person name="Shen N."/>
        </authorList>
    </citation>
    <scope>NUCLEOTIDE SEQUENCE [LARGE SCALE GENOMIC DNA]</scope>
    <source>
        <strain evidence="1 2">YIM65594</strain>
    </source>
</reference>
<evidence type="ECO:0008006" key="3">
    <source>
        <dbReference type="Google" id="ProtNLM"/>
    </source>
</evidence>
<evidence type="ECO:0000313" key="1">
    <source>
        <dbReference type="EMBL" id="MEB8338201.1"/>
    </source>
</evidence>
<keyword evidence="2" id="KW-1185">Reference proteome</keyword>
<protein>
    <recommendedName>
        <fullName evidence="3">Type II toxin-antitoxin system PemK/MazF family toxin</fullName>
    </recommendedName>
</protein>
<name>A0ABU6F2H6_9ACTN</name>
<sequence>MSTEIKRGEVWTLTDGRDVLIVSLTGLDEAFGAVLAIVLHPAGRYPDTAMSVEITEPVHRTAVAMNIQQLHVAGRFKDATLRGDIGPDAMNRVSAALRAVQDL</sequence>
<dbReference type="RefSeq" id="WP_326015964.1">
    <property type="nucleotide sequence ID" value="NZ_JAOZYC010000093.1"/>
</dbReference>
<proteinExistence type="predicted"/>
<comment type="caution">
    <text evidence="1">The sequence shown here is derived from an EMBL/GenBank/DDBJ whole genome shotgun (WGS) entry which is preliminary data.</text>
</comment>
<evidence type="ECO:0000313" key="2">
    <source>
        <dbReference type="Proteomes" id="UP001354931"/>
    </source>
</evidence>
<dbReference type="EMBL" id="JAOZYC010000093">
    <property type="protein sequence ID" value="MEB8338201.1"/>
    <property type="molecule type" value="Genomic_DNA"/>
</dbReference>